<dbReference type="SUPFAM" id="SSF47794">
    <property type="entry name" value="Rad51 N-terminal domain-like"/>
    <property type="match status" value="1"/>
</dbReference>
<dbReference type="Proteomes" id="UP000039324">
    <property type="component" value="Unassembled WGS sequence"/>
</dbReference>
<dbReference type="Gene3D" id="3.40.50.300">
    <property type="entry name" value="P-loop containing nucleotide triphosphate hydrolases"/>
    <property type="match status" value="1"/>
</dbReference>
<dbReference type="STRING" id="37360.A0A0G4IVR4"/>
<dbReference type="NCBIfam" id="NF003301">
    <property type="entry name" value="PRK04301.1"/>
    <property type="match status" value="1"/>
</dbReference>
<keyword evidence="4 6" id="KW-0067">ATP-binding</keyword>
<dbReference type="InterPro" id="IPR020587">
    <property type="entry name" value="RecA_monomer-monomer_interface"/>
</dbReference>
<evidence type="ECO:0000256" key="2">
    <source>
        <dbReference type="ARBA" id="ARBA00007095"/>
    </source>
</evidence>
<dbReference type="GO" id="GO:0000730">
    <property type="term" value="P:DNA recombinase assembly"/>
    <property type="evidence" value="ECO:0007669"/>
    <property type="project" value="TreeGrafter"/>
</dbReference>
<dbReference type="SUPFAM" id="SSF52540">
    <property type="entry name" value="P-loop containing nucleoside triphosphate hydrolases"/>
    <property type="match status" value="1"/>
</dbReference>
<dbReference type="EMBL" id="CDSF01000090">
    <property type="protein sequence ID" value="CEO99438.1"/>
    <property type="molecule type" value="Genomic_DNA"/>
</dbReference>
<dbReference type="GO" id="GO:0007131">
    <property type="term" value="P:reciprocal meiotic recombination"/>
    <property type="evidence" value="ECO:0007669"/>
    <property type="project" value="TreeGrafter"/>
</dbReference>
<dbReference type="GO" id="GO:0042148">
    <property type="term" value="P:DNA strand invasion"/>
    <property type="evidence" value="ECO:0007669"/>
    <property type="project" value="TreeGrafter"/>
</dbReference>
<evidence type="ECO:0000256" key="3">
    <source>
        <dbReference type="ARBA" id="ARBA00022741"/>
    </source>
</evidence>
<dbReference type="OrthoDB" id="10251254at2759"/>
<dbReference type="InterPro" id="IPR010995">
    <property type="entry name" value="DNA_repair_Rad51/TF_NusA_a-hlx"/>
</dbReference>
<evidence type="ECO:0000259" key="7">
    <source>
        <dbReference type="PROSITE" id="PS50162"/>
    </source>
</evidence>
<dbReference type="InterPro" id="IPR013632">
    <property type="entry name" value="Rad51_C"/>
</dbReference>
<comment type="similarity">
    <text evidence="2">Belongs to the RecA family. RAD51 subfamily.</text>
</comment>
<organism evidence="9 10">
    <name type="scientific">Plasmodiophora brassicae</name>
    <name type="common">Clubroot disease agent</name>
    <dbReference type="NCBI Taxonomy" id="37360"/>
    <lineage>
        <taxon>Eukaryota</taxon>
        <taxon>Sar</taxon>
        <taxon>Rhizaria</taxon>
        <taxon>Endomyxa</taxon>
        <taxon>Phytomyxea</taxon>
        <taxon>Plasmodiophorida</taxon>
        <taxon>Plasmodiophoridae</taxon>
        <taxon>Plasmodiophora</taxon>
    </lineage>
</organism>
<dbReference type="AlphaFoldDB" id="A0A0G4IVR4"/>
<proteinExistence type="inferred from homology"/>
<keyword evidence="10" id="KW-1185">Reference proteome</keyword>
<evidence type="ECO:0000313" key="10">
    <source>
        <dbReference type="Proteomes" id="UP000039324"/>
    </source>
</evidence>
<dbReference type="Pfam" id="PF14520">
    <property type="entry name" value="HHH_5"/>
    <property type="match status" value="1"/>
</dbReference>
<dbReference type="PROSITE" id="PS50163">
    <property type="entry name" value="RECA_3"/>
    <property type="match status" value="1"/>
</dbReference>
<dbReference type="CDD" id="cd19513">
    <property type="entry name" value="Rad51"/>
    <property type="match status" value="1"/>
</dbReference>
<dbReference type="GO" id="GO:0070192">
    <property type="term" value="P:chromosome organization involved in meiotic cell cycle"/>
    <property type="evidence" value="ECO:0007669"/>
    <property type="project" value="TreeGrafter"/>
</dbReference>
<dbReference type="InterPro" id="IPR016467">
    <property type="entry name" value="DNA_recomb/repair_RecA-like"/>
</dbReference>
<dbReference type="SMART" id="SM00382">
    <property type="entry name" value="AAA"/>
    <property type="match status" value="1"/>
</dbReference>
<evidence type="ECO:0000256" key="4">
    <source>
        <dbReference type="ARBA" id="ARBA00022840"/>
    </source>
</evidence>
<comment type="subcellular location">
    <subcellularLocation>
        <location evidence="1">Nucleus</location>
    </subcellularLocation>
</comment>
<reference evidence="9 10" key="1">
    <citation type="submission" date="2015-02" db="EMBL/GenBank/DDBJ databases">
        <authorList>
            <person name="Chooi Y.-H."/>
        </authorList>
    </citation>
    <scope>NUCLEOTIDE SEQUENCE [LARGE SCALE GENOMIC DNA]</scope>
    <source>
        <strain evidence="9">E3</strain>
    </source>
</reference>
<dbReference type="PANTHER" id="PTHR22942:SF39">
    <property type="entry name" value="DNA REPAIR PROTEIN RAD51 HOMOLOG 1"/>
    <property type="match status" value="1"/>
</dbReference>
<dbReference type="GO" id="GO:0005524">
    <property type="term" value="F:ATP binding"/>
    <property type="evidence" value="ECO:0007669"/>
    <property type="project" value="UniProtKB-KW"/>
</dbReference>
<dbReference type="PANTHER" id="PTHR22942">
    <property type="entry name" value="RECA/RAD51/RADA DNA STRAND-PAIRING FAMILY MEMBER"/>
    <property type="match status" value="1"/>
</dbReference>
<dbReference type="GO" id="GO:0000150">
    <property type="term" value="F:DNA strand exchange activity"/>
    <property type="evidence" value="ECO:0007669"/>
    <property type="project" value="TreeGrafter"/>
</dbReference>
<dbReference type="GO" id="GO:0000794">
    <property type="term" value="C:condensed nuclear chromosome"/>
    <property type="evidence" value="ECO:0007669"/>
    <property type="project" value="TreeGrafter"/>
</dbReference>
<evidence type="ECO:0008006" key="11">
    <source>
        <dbReference type="Google" id="ProtNLM"/>
    </source>
</evidence>
<dbReference type="GO" id="GO:0003697">
    <property type="term" value="F:single-stranded DNA binding"/>
    <property type="evidence" value="ECO:0007669"/>
    <property type="project" value="TreeGrafter"/>
</dbReference>
<feature type="non-terminal residue" evidence="9">
    <location>
        <position position="1"/>
    </location>
</feature>
<dbReference type="InterPro" id="IPR027417">
    <property type="entry name" value="P-loop_NTPase"/>
</dbReference>
<accession>A0A0G4IVR4</accession>
<dbReference type="Pfam" id="PF08423">
    <property type="entry name" value="Rad51"/>
    <property type="match status" value="1"/>
</dbReference>
<dbReference type="InterPro" id="IPR003593">
    <property type="entry name" value="AAA+_ATPase"/>
</dbReference>
<dbReference type="PROSITE" id="PS50162">
    <property type="entry name" value="RECA_2"/>
    <property type="match status" value="1"/>
</dbReference>
<evidence type="ECO:0000256" key="6">
    <source>
        <dbReference type="RuleBase" id="RU003422"/>
    </source>
</evidence>
<dbReference type="OMA" id="RAYNSNH"/>
<protein>
    <recommendedName>
        <fullName evidence="11">DNA repair protein RAD51 homolog</fullName>
    </recommendedName>
</protein>
<dbReference type="GO" id="GO:0006312">
    <property type="term" value="P:mitotic recombination"/>
    <property type="evidence" value="ECO:0007669"/>
    <property type="project" value="TreeGrafter"/>
</dbReference>
<evidence type="ECO:0000259" key="8">
    <source>
        <dbReference type="PROSITE" id="PS50163"/>
    </source>
</evidence>
<keyword evidence="3 6" id="KW-0547">Nucleotide-binding</keyword>
<evidence type="ECO:0000256" key="5">
    <source>
        <dbReference type="ARBA" id="ARBA00023242"/>
    </source>
</evidence>
<dbReference type="Gene3D" id="1.10.150.20">
    <property type="entry name" value="5' to 3' exonuclease, C-terminal subdomain"/>
    <property type="match status" value="1"/>
</dbReference>
<dbReference type="PIRSF" id="PIRSF005856">
    <property type="entry name" value="Rad51"/>
    <property type="match status" value="1"/>
</dbReference>
<feature type="domain" description="RecA family profile 1" evidence="7">
    <location>
        <begin position="132"/>
        <end position="303"/>
    </location>
</feature>
<dbReference type="GO" id="GO:0003690">
    <property type="term" value="F:double-stranded DNA binding"/>
    <property type="evidence" value="ECO:0007669"/>
    <property type="project" value="TreeGrafter"/>
</dbReference>
<gene>
    <name evidence="9" type="ORF">PBRA_001343</name>
</gene>
<evidence type="ECO:0000256" key="1">
    <source>
        <dbReference type="ARBA" id="ARBA00004123"/>
    </source>
</evidence>
<feature type="domain" description="RecA family profile 2" evidence="8">
    <location>
        <begin position="311"/>
        <end position="374"/>
    </location>
</feature>
<sequence>LRTWVTPSQLGAMADQYAYRQQQQGQEEEEDRGPTLIEKLETRGLNAADIKKLKDAGFHTVEAVAYATRKALIAIKGITEAKADKLLQEGNDSAARPSPCLFSLLTSIDDAASKLVPMGFQTAAEWYQKRKDLIRLSTGSRAFDELLQGGIEAGSITEIFGEFRTGKTQICHTLCVVAQLPYENGGGQGKVLYIDTEGTFRAERLDPIAERFGVDSNDILNNVVCARAHNTDHQMTLLQDASALLSQDHYALVVVDSATALYRTDYSGRGQLADRQTHLGRFLRGLQGIADQFGVAVVITNQVVATVDGGMAMFNPDPKKPVGGHIMGHASQTRLSLRKGRGNTRVCKIYDSPCLPESEATFSITEQGIGDDAD</sequence>
<dbReference type="FunFam" id="3.40.50.300:FF:000092">
    <property type="entry name" value="DNA repair protein Rad51 homolog"/>
    <property type="match status" value="1"/>
</dbReference>
<dbReference type="InterPro" id="IPR020588">
    <property type="entry name" value="RecA_ATP-bd"/>
</dbReference>
<evidence type="ECO:0000313" key="9">
    <source>
        <dbReference type="EMBL" id="CEO99438.1"/>
    </source>
</evidence>
<keyword evidence="5" id="KW-0539">Nucleus</keyword>
<dbReference type="FunFam" id="1.10.150.20:FF:000126">
    <property type="entry name" value="DNA repair protein RAD51 homolog"/>
    <property type="match status" value="1"/>
</dbReference>
<name>A0A0G4IVR4_PLABS</name>
<dbReference type="GO" id="GO:0140664">
    <property type="term" value="F:ATP-dependent DNA damage sensor activity"/>
    <property type="evidence" value="ECO:0007669"/>
    <property type="project" value="InterPro"/>
</dbReference>